<reference evidence="2" key="1">
    <citation type="journal article" date="2023" name="G3 (Bethesda)">
        <title>A reference genome for the long-term kleptoplast-retaining sea slug Elysia crispata morphotype clarki.</title>
        <authorList>
            <person name="Eastman K.E."/>
            <person name="Pendleton A.L."/>
            <person name="Shaikh M.A."/>
            <person name="Suttiyut T."/>
            <person name="Ogas R."/>
            <person name="Tomko P."/>
            <person name="Gavelis G."/>
            <person name="Widhalm J.R."/>
            <person name="Wisecaver J.H."/>
        </authorList>
    </citation>
    <scope>NUCLEOTIDE SEQUENCE</scope>
    <source>
        <strain evidence="2">ECLA1</strain>
    </source>
</reference>
<feature type="region of interest" description="Disordered" evidence="1">
    <location>
        <begin position="45"/>
        <end position="68"/>
    </location>
</feature>
<name>A0AAE1DGS7_9GAST</name>
<sequence length="68" mass="7401">MVVLAGADLRVTGLRLQREVDAVIALTNRNRGMLVQLLLMNRDDNGNKSDANCDGQKADDCGGDETQR</sequence>
<organism evidence="2 3">
    <name type="scientific">Elysia crispata</name>
    <name type="common">lettuce slug</name>
    <dbReference type="NCBI Taxonomy" id="231223"/>
    <lineage>
        <taxon>Eukaryota</taxon>
        <taxon>Metazoa</taxon>
        <taxon>Spiralia</taxon>
        <taxon>Lophotrochozoa</taxon>
        <taxon>Mollusca</taxon>
        <taxon>Gastropoda</taxon>
        <taxon>Heterobranchia</taxon>
        <taxon>Euthyneura</taxon>
        <taxon>Panpulmonata</taxon>
        <taxon>Sacoglossa</taxon>
        <taxon>Placobranchoidea</taxon>
        <taxon>Plakobranchidae</taxon>
        <taxon>Elysia</taxon>
    </lineage>
</organism>
<evidence type="ECO:0000313" key="3">
    <source>
        <dbReference type="Proteomes" id="UP001283361"/>
    </source>
</evidence>
<feature type="compositionally biased region" description="Basic and acidic residues" evidence="1">
    <location>
        <begin position="56"/>
        <end position="68"/>
    </location>
</feature>
<evidence type="ECO:0000313" key="2">
    <source>
        <dbReference type="EMBL" id="KAK3769997.1"/>
    </source>
</evidence>
<dbReference type="EMBL" id="JAWDGP010003871">
    <property type="protein sequence ID" value="KAK3769997.1"/>
    <property type="molecule type" value="Genomic_DNA"/>
</dbReference>
<comment type="caution">
    <text evidence="2">The sequence shown here is derived from an EMBL/GenBank/DDBJ whole genome shotgun (WGS) entry which is preliminary data.</text>
</comment>
<keyword evidence="3" id="KW-1185">Reference proteome</keyword>
<dbReference type="Proteomes" id="UP001283361">
    <property type="component" value="Unassembled WGS sequence"/>
</dbReference>
<protein>
    <submittedName>
        <fullName evidence="2">Uncharacterized protein</fullName>
    </submittedName>
</protein>
<gene>
    <name evidence="2" type="ORF">RRG08_061969</name>
</gene>
<evidence type="ECO:0000256" key="1">
    <source>
        <dbReference type="SAM" id="MobiDB-lite"/>
    </source>
</evidence>
<accession>A0AAE1DGS7</accession>
<proteinExistence type="predicted"/>
<dbReference type="AlphaFoldDB" id="A0AAE1DGS7"/>